<gene>
    <name evidence="6" type="ORF">Godav_028581</name>
</gene>
<keyword evidence="4" id="KW-0732">Signal</keyword>
<name>A0A7J8S0L8_GOSDV</name>
<dbReference type="Proteomes" id="UP000593561">
    <property type="component" value="Unassembled WGS sequence"/>
</dbReference>
<comment type="caution">
    <text evidence="6">The sequence shown here is derived from an EMBL/GenBank/DDBJ whole genome shotgun (WGS) entry which is preliminary data.</text>
</comment>
<dbReference type="GO" id="GO:0006631">
    <property type="term" value="P:fatty acid metabolic process"/>
    <property type="evidence" value="ECO:0007669"/>
    <property type="project" value="TreeGrafter"/>
</dbReference>
<evidence type="ECO:0000256" key="3">
    <source>
        <dbReference type="SAM" id="Coils"/>
    </source>
</evidence>
<dbReference type="InterPro" id="IPR014352">
    <property type="entry name" value="FERM/acyl-CoA-bd_prot_sf"/>
</dbReference>
<organism evidence="6 7">
    <name type="scientific">Gossypium davidsonii</name>
    <name type="common">Davidson's cotton</name>
    <name type="synonym">Gossypium klotzschianum subsp. davidsonii</name>
    <dbReference type="NCBI Taxonomy" id="34287"/>
    <lineage>
        <taxon>Eukaryota</taxon>
        <taxon>Viridiplantae</taxon>
        <taxon>Streptophyta</taxon>
        <taxon>Embryophyta</taxon>
        <taxon>Tracheophyta</taxon>
        <taxon>Spermatophyta</taxon>
        <taxon>Magnoliopsida</taxon>
        <taxon>eudicotyledons</taxon>
        <taxon>Gunneridae</taxon>
        <taxon>Pentapetalae</taxon>
        <taxon>rosids</taxon>
        <taxon>malvids</taxon>
        <taxon>Malvales</taxon>
        <taxon>Malvaceae</taxon>
        <taxon>Malvoideae</taxon>
        <taxon>Gossypium</taxon>
    </lineage>
</organism>
<reference evidence="6 7" key="1">
    <citation type="journal article" date="2019" name="Genome Biol. Evol.">
        <title>Insights into the evolution of the New World diploid cottons (Gossypium, subgenus Houzingenia) based on genome sequencing.</title>
        <authorList>
            <person name="Grover C.E."/>
            <person name="Arick M.A. 2nd"/>
            <person name="Thrash A."/>
            <person name="Conover J.L."/>
            <person name="Sanders W.S."/>
            <person name="Peterson D.G."/>
            <person name="Frelichowski J.E."/>
            <person name="Scheffler J.A."/>
            <person name="Scheffler B.E."/>
            <person name="Wendel J.F."/>
        </authorList>
    </citation>
    <scope>NUCLEOTIDE SEQUENCE [LARGE SCALE GENOMIC DNA]</scope>
    <source>
        <strain evidence="6">27</strain>
        <tissue evidence="6">Leaf</tissue>
    </source>
</reference>
<dbReference type="InterPro" id="IPR000582">
    <property type="entry name" value="Acyl-CoA-binding_protein"/>
</dbReference>
<comment type="similarity">
    <text evidence="1">Belongs to the ACBP family.</text>
</comment>
<proteinExistence type="inferred from homology"/>
<accession>A0A7J8S0L8</accession>
<evidence type="ECO:0000259" key="5">
    <source>
        <dbReference type="PROSITE" id="PS51228"/>
    </source>
</evidence>
<dbReference type="Gene3D" id="1.20.80.10">
    <property type="match status" value="1"/>
</dbReference>
<dbReference type="PROSITE" id="PS51228">
    <property type="entry name" value="ACB_2"/>
    <property type="match status" value="1"/>
</dbReference>
<dbReference type="GO" id="GO:0000062">
    <property type="term" value="F:fatty-acyl-CoA binding"/>
    <property type="evidence" value="ECO:0007669"/>
    <property type="project" value="InterPro"/>
</dbReference>
<dbReference type="InterPro" id="IPR035984">
    <property type="entry name" value="Acyl-CoA-binding_sf"/>
</dbReference>
<dbReference type="PANTHER" id="PTHR23310">
    <property type="entry name" value="ACYL-COA-BINDING PROTEIN, ACBP"/>
    <property type="match status" value="1"/>
</dbReference>
<evidence type="ECO:0000313" key="7">
    <source>
        <dbReference type="Proteomes" id="UP000593561"/>
    </source>
</evidence>
<dbReference type="AlphaFoldDB" id="A0A7J8S0L8"/>
<feature type="chain" id="PRO_5029473006" description="ACB domain-containing protein" evidence="4">
    <location>
        <begin position="22"/>
        <end position="130"/>
    </location>
</feature>
<evidence type="ECO:0000256" key="1">
    <source>
        <dbReference type="ARBA" id="ARBA00005567"/>
    </source>
</evidence>
<feature type="coiled-coil region" evidence="3">
    <location>
        <begin position="25"/>
        <end position="55"/>
    </location>
</feature>
<keyword evidence="7" id="KW-1185">Reference proteome</keyword>
<evidence type="ECO:0000256" key="2">
    <source>
        <dbReference type="ARBA" id="ARBA00023121"/>
    </source>
</evidence>
<dbReference type="InterPro" id="IPR022408">
    <property type="entry name" value="Acyl-CoA-binding_prot_CS"/>
</dbReference>
<dbReference type="PANTHER" id="PTHR23310:SF134">
    <property type="entry name" value="ACYL-COA-BINDING PROTEIN"/>
    <property type="match status" value="1"/>
</dbReference>
<sequence>MAKARCCYWRFVLLQLTILRADILLDIHRGEIAEIEALLEEAAELEEFEEHAEKVKTLPAAPSNDDMLILYGLYKQATVGPVNTGRPGMFNMRERYKWDAWKAVEGKSKEEAMGDYITKVKQLFEAAGSS</sequence>
<protein>
    <recommendedName>
        <fullName evidence="5">ACB domain-containing protein</fullName>
    </recommendedName>
</protein>
<evidence type="ECO:0000313" key="6">
    <source>
        <dbReference type="EMBL" id="MBA0619403.1"/>
    </source>
</evidence>
<feature type="signal peptide" evidence="4">
    <location>
        <begin position="1"/>
        <end position="21"/>
    </location>
</feature>
<dbReference type="EMBL" id="JABFAC010000007">
    <property type="protein sequence ID" value="MBA0619403.1"/>
    <property type="molecule type" value="Genomic_DNA"/>
</dbReference>
<dbReference type="SUPFAM" id="SSF47027">
    <property type="entry name" value="Acyl-CoA binding protein"/>
    <property type="match status" value="1"/>
</dbReference>
<keyword evidence="2" id="KW-0446">Lipid-binding</keyword>
<keyword evidence="3" id="KW-0175">Coiled coil</keyword>
<dbReference type="FunFam" id="1.20.80.10:FF:000010">
    <property type="entry name" value="Acyl-CoA-binding domain-containing protein 5"/>
    <property type="match status" value="1"/>
</dbReference>
<dbReference type="Pfam" id="PF00887">
    <property type="entry name" value="ACBP"/>
    <property type="match status" value="1"/>
</dbReference>
<dbReference type="PRINTS" id="PR00689">
    <property type="entry name" value="ACOABINDINGP"/>
</dbReference>
<dbReference type="PROSITE" id="PS00880">
    <property type="entry name" value="ACB_1"/>
    <property type="match status" value="1"/>
</dbReference>
<evidence type="ECO:0000256" key="4">
    <source>
        <dbReference type="SAM" id="SignalP"/>
    </source>
</evidence>
<feature type="domain" description="ACB" evidence="5">
    <location>
        <begin position="44"/>
        <end position="129"/>
    </location>
</feature>
<dbReference type="CDD" id="cd00435">
    <property type="entry name" value="ACBP"/>
    <property type="match status" value="1"/>
</dbReference>